<dbReference type="PANTHER" id="PTHR47338:SF5">
    <property type="entry name" value="ZN(II)2CYS6 TRANSCRIPTION FACTOR (EUROFUNG)"/>
    <property type="match status" value="1"/>
</dbReference>
<dbReference type="Gene3D" id="4.10.240.10">
    <property type="entry name" value="Zn(2)-C6 fungal-type DNA-binding domain"/>
    <property type="match status" value="1"/>
</dbReference>
<evidence type="ECO:0000256" key="4">
    <source>
        <dbReference type="ARBA" id="ARBA00023163"/>
    </source>
</evidence>
<comment type="subcellular location">
    <subcellularLocation>
        <location evidence="1">Nucleus</location>
    </subcellularLocation>
</comment>
<dbReference type="PROSITE" id="PS00463">
    <property type="entry name" value="ZN2_CY6_FUNGAL_1"/>
    <property type="match status" value="1"/>
</dbReference>
<dbReference type="SUPFAM" id="SSF57701">
    <property type="entry name" value="Zn2/Cys6 DNA-binding domain"/>
    <property type="match status" value="1"/>
</dbReference>
<evidence type="ECO:0000256" key="5">
    <source>
        <dbReference type="ARBA" id="ARBA00023242"/>
    </source>
</evidence>
<feature type="compositionally biased region" description="Basic and acidic residues" evidence="6">
    <location>
        <begin position="15"/>
        <end position="26"/>
    </location>
</feature>
<name>A0AAJ0FUW7_9HYPO</name>
<dbReference type="PROSITE" id="PS50048">
    <property type="entry name" value="ZN2_CY6_FUNGAL_2"/>
    <property type="match status" value="1"/>
</dbReference>
<feature type="compositionally biased region" description="Polar residues" evidence="6">
    <location>
        <begin position="119"/>
        <end position="129"/>
    </location>
</feature>
<reference evidence="8" key="1">
    <citation type="submission" date="2023-06" db="EMBL/GenBank/DDBJ databases">
        <title>Conoideocrella luteorostrata (Hypocreales: Clavicipitaceae), a potential biocontrol fungus for elongate hemlock scale in United States Christmas tree production areas.</title>
        <authorList>
            <person name="Barrett H."/>
            <person name="Lovett B."/>
            <person name="Macias A.M."/>
            <person name="Stajich J.E."/>
            <person name="Kasson M.T."/>
        </authorList>
    </citation>
    <scope>NUCLEOTIDE SEQUENCE</scope>
    <source>
        <strain evidence="8">ARSEF 14590</strain>
    </source>
</reference>
<comment type="caution">
    <text evidence="8">The sequence shown here is derived from an EMBL/GenBank/DDBJ whole genome shotgun (WGS) entry which is preliminary data.</text>
</comment>
<gene>
    <name evidence="8" type="ORF">QQS21_004205</name>
</gene>
<feature type="compositionally biased region" description="Basic and acidic residues" evidence="6">
    <location>
        <begin position="84"/>
        <end position="103"/>
    </location>
</feature>
<dbReference type="Proteomes" id="UP001251528">
    <property type="component" value="Unassembled WGS sequence"/>
</dbReference>
<feature type="region of interest" description="Disordered" evidence="6">
    <location>
        <begin position="69"/>
        <end position="129"/>
    </location>
</feature>
<dbReference type="PANTHER" id="PTHR47338">
    <property type="entry name" value="ZN(II)2CYS6 TRANSCRIPTION FACTOR (EUROFUNG)-RELATED"/>
    <property type="match status" value="1"/>
</dbReference>
<proteinExistence type="predicted"/>
<feature type="domain" description="Zn(2)-C6 fungal-type" evidence="7">
    <location>
        <begin position="34"/>
        <end position="64"/>
    </location>
</feature>
<evidence type="ECO:0000313" key="9">
    <source>
        <dbReference type="Proteomes" id="UP001251528"/>
    </source>
</evidence>
<dbReference type="InterPro" id="IPR001138">
    <property type="entry name" value="Zn2Cys6_DnaBD"/>
</dbReference>
<dbReference type="GO" id="GO:0008270">
    <property type="term" value="F:zinc ion binding"/>
    <property type="evidence" value="ECO:0007669"/>
    <property type="project" value="InterPro"/>
</dbReference>
<dbReference type="SMART" id="SM00066">
    <property type="entry name" value="GAL4"/>
    <property type="match status" value="1"/>
</dbReference>
<dbReference type="AlphaFoldDB" id="A0AAJ0FUW7"/>
<evidence type="ECO:0000256" key="3">
    <source>
        <dbReference type="ARBA" id="ARBA00023015"/>
    </source>
</evidence>
<dbReference type="EMBL" id="JASWJB010000060">
    <property type="protein sequence ID" value="KAK2603624.1"/>
    <property type="molecule type" value="Genomic_DNA"/>
</dbReference>
<dbReference type="InterPro" id="IPR050815">
    <property type="entry name" value="TF_fung"/>
</dbReference>
<dbReference type="InterPro" id="IPR036864">
    <property type="entry name" value="Zn2-C6_fun-type_DNA-bd_sf"/>
</dbReference>
<evidence type="ECO:0000256" key="2">
    <source>
        <dbReference type="ARBA" id="ARBA00022723"/>
    </source>
</evidence>
<keyword evidence="9" id="KW-1185">Reference proteome</keyword>
<feature type="region of interest" description="Disordered" evidence="6">
    <location>
        <begin position="1"/>
        <end position="26"/>
    </location>
</feature>
<evidence type="ECO:0000256" key="6">
    <source>
        <dbReference type="SAM" id="MobiDB-lite"/>
    </source>
</evidence>
<keyword evidence="3" id="KW-0805">Transcription regulation</keyword>
<sequence length="360" mass="39970">MFSTIRYRNPSQPDDIPKSVDSHNFERRRPSRLACVECRTRKVKCTGENTGCQRCQGVGITCIYPEVTKRNSKRQRSTAPAEGCEGHPSRLCSEDSHIKEEKSTSSGSSRVPPSGLSAPPNSDASMSLSISPEDYSIHCPDVDGDFSIDFDYLQSFGELYQPGTFEGLSFSLTGETVASENGDNLYSNNVAVIHEAEQCQCAQAAMNMLEELDLKYHDNIQLPSGAILSHQKSALTQLNSWIACSHRGIPRATTKVVILVIECLSLCLERGFTHCTRQMHQNMEDKSPLEPGSCQTGDYQVESTHEWAHIVRVSLLIRCRELLNAAGRLKERGGQGRQLSEAEERLSGVIKELKRWDGCL</sequence>
<evidence type="ECO:0000313" key="8">
    <source>
        <dbReference type="EMBL" id="KAK2603624.1"/>
    </source>
</evidence>
<keyword evidence="5" id="KW-0539">Nucleus</keyword>
<dbReference type="Pfam" id="PF00172">
    <property type="entry name" value="Zn_clus"/>
    <property type="match status" value="1"/>
</dbReference>
<feature type="compositionally biased region" description="Low complexity" evidence="6">
    <location>
        <begin position="104"/>
        <end position="117"/>
    </location>
</feature>
<accession>A0AAJ0FUW7</accession>
<dbReference type="GO" id="GO:0000981">
    <property type="term" value="F:DNA-binding transcription factor activity, RNA polymerase II-specific"/>
    <property type="evidence" value="ECO:0007669"/>
    <property type="project" value="InterPro"/>
</dbReference>
<evidence type="ECO:0000259" key="7">
    <source>
        <dbReference type="PROSITE" id="PS50048"/>
    </source>
</evidence>
<organism evidence="8 9">
    <name type="scientific">Conoideocrella luteorostrata</name>
    <dbReference type="NCBI Taxonomy" id="1105319"/>
    <lineage>
        <taxon>Eukaryota</taxon>
        <taxon>Fungi</taxon>
        <taxon>Dikarya</taxon>
        <taxon>Ascomycota</taxon>
        <taxon>Pezizomycotina</taxon>
        <taxon>Sordariomycetes</taxon>
        <taxon>Hypocreomycetidae</taxon>
        <taxon>Hypocreales</taxon>
        <taxon>Clavicipitaceae</taxon>
        <taxon>Conoideocrella</taxon>
    </lineage>
</organism>
<dbReference type="GO" id="GO:0005634">
    <property type="term" value="C:nucleus"/>
    <property type="evidence" value="ECO:0007669"/>
    <property type="project" value="UniProtKB-SubCell"/>
</dbReference>
<keyword evidence="2" id="KW-0479">Metal-binding</keyword>
<dbReference type="CDD" id="cd00067">
    <property type="entry name" value="GAL4"/>
    <property type="match status" value="1"/>
</dbReference>
<evidence type="ECO:0000256" key="1">
    <source>
        <dbReference type="ARBA" id="ARBA00004123"/>
    </source>
</evidence>
<keyword evidence="4" id="KW-0804">Transcription</keyword>
<protein>
    <recommendedName>
        <fullName evidence="7">Zn(2)-C6 fungal-type domain-containing protein</fullName>
    </recommendedName>
</protein>